<dbReference type="InterPro" id="IPR015590">
    <property type="entry name" value="Aldehyde_DH_dom"/>
</dbReference>
<dbReference type="OrthoDB" id="9815791at2"/>
<evidence type="ECO:0000259" key="3">
    <source>
        <dbReference type="Pfam" id="PF00171"/>
    </source>
</evidence>
<comment type="caution">
    <text evidence="4">The sequence shown here is derived from an EMBL/GenBank/DDBJ whole genome shotgun (WGS) entry which is preliminary data.</text>
</comment>
<gene>
    <name evidence="4" type="ORF">AWB79_05420</name>
</gene>
<evidence type="ECO:0000256" key="2">
    <source>
        <dbReference type="SAM" id="MobiDB-lite"/>
    </source>
</evidence>
<keyword evidence="1" id="KW-0560">Oxidoreductase</keyword>
<dbReference type="Proteomes" id="UP000054851">
    <property type="component" value="Unassembled WGS sequence"/>
</dbReference>
<dbReference type="RefSeq" id="WP_061170505.1">
    <property type="nucleotide sequence ID" value="NZ_FCOA02000023.1"/>
</dbReference>
<feature type="compositionally biased region" description="Basic and acidic residues" evidence="2">
    <location>
        <begin position="12"/>
        <end position="22"/>
    </location>
</feature>
<organism evidence="4 5">
    <name type="scientific">Caballeronia hypogeia</name>
    <dbReference type="NCBI Taxonomy" id="1777140"/>
    <lineage>
        <taxon>Bacteria</taxon>
        <taxon>Pseudomonadati</taxon>
        <taxon>Pseudomonadota</taxon>
        <taxon>Betaproteobacteria</taxon>
        <taxon>Burkholderiales</taxon>
        <taxon>Burkholderiaceae</taxon>
        <taxon>Caballeronia</taxon>
    </lineage>
</organism>
<protein>
    <submittedName>
        <fullName evidence="4">Aldehyde dehydrogenase</fullName>
    </submittedName>
</protein>
<dbReference type="InterPro" id="IPR016162">
    <property type="entry name" value="Ald_DH_N"/>
</dbReference>
<dbReference type="PANTHER" id="PTHR11699">
    <property type="entry name" value="ALDEHYDE DEHYDROGENASE-RELATED"/>
    <property type="match status" value="1"/>
</dbReference>
<dbReference type="Gene3D" id="3.40.309.10">
    <property type="entry name" value="Aldehyde Dehydrogenase, Chain A, domain 2"/>
    <property type="match status" value="1"/>
</dbReference>
<dbReference type="SUPFAM" id="SSF53720">
    <property type="entry name" value="ALDH-like"/>
    <property type="match status" value="1"/>
</dbReference>
<dbReference type="GO" id="GO:0016620">
    <property type="term" value="F:oxidoreductase activity, acting on the aldehyde or oxo group of donors, NAD or NADP as acceptor"/>
    <property type="evidence" value="ECO:0007669"/>
    <property type="project" value="InterPro"/>
</dbReference>
<feature type="domain" description="Aldehyde dehydrogenase" evidence="3">
    <location>
        <begin position="16"/>
        <end position="285"/>
    </location>
</feature>
<dbReference type="InterPro" id="IPR016163">
    <property type="entry name" value="Ald_DH_C"/>
</dbReference>
<reference evidence="4" key="1">
    <citation type="submission" date="2016-01" db="EMBL/GenBank/DDBJ databases">
        <authorList>
            <person name="Peeters C."/>
        </authorList>
    </citation>
    <scope>NUCLEOTIDE SEQUENCE</scope>
    <source>
        <strain evidence="4">LMG 29322</strain>
    </source>
</reference>
<dbReference type="STRING" id="1777140.AWB79_05420"/>
<evidence type="ECO:0000256" key="1">
    <source>
        <dbReference type="ARBA" id="ARBA00023002"/>
    </source>
</evidence>
<keyword evidence="5" id="KW-1185">Reference proteome</keyword>
<dbReference type="Gene3D" id="3.40.605.10">
    <property type="entry name" value="Aldehyde Dehydrogenase, Chain A, domain 1"/>
    <property type="match status" value="1"/>
</dbReference>
<accession>A0A158CJK4</accession>
<dbReference type="AlphaFoldDB" id="A0A158CJK4"/>
<evidence type="ECO:0000313" key="5">
    <source>
        <dbReference type="Proteomes" id="UP000054851"/>
    </source>
</evidence>
<sequence length="483" mass="50857">MNDMASGAALAHPRERTPDTEQPDVERIVARARAAQRRFENAGQQTLDTAVAAAAWAIMEPRRNRQLADLAVRDTGLGNADDKFRKNHRKTLGLLRDLHGVATTGVIARDESHGIVEIARAVGVVAAITPSTNPAATPANKIINALKCGNAVVVAPSPKGYSSCALLIDFIHAEFAKAGLDADLVQMLPQPIGKAATAALMRLADLVVATGSQANVRMAYTSGTPAFGVGAGNVASIITERANADDAARKIAVSKTFDNATSCSSENSVVIVDAIYARMLDALTNEGGVLLDAAQKARLQAAMWRDGKLSACCTARSAAAIAREAGLDDIAAREPRFLMVEESGYGSAYPFSGEKLAPVLTVYRARDIGAAVDTVCGIYAYMGAGHSVGVHGADDALAVTLGTQLPVARVIVDQAHCLATGGNFDNGLPFSLSMGCGTWGGNNFSANLGYRQYLNVTRVAYPIEERVPEVDDLLGDYFRRCGR</sequence>
<feature type="region of interest" description="Disordered" evidence="2">
    <location>
        <begin position="1"/>
        <end position="22"/>
    </location>
</feature>
<dbReference type="InterPro" id="IPR016161">
    <property type="entry name" value="Ald_DH/histidinol_DH"/>
</dbReference>
<name>A0A158CJK4_9BURK</name>
<dbReference type="NCBIfam" id="NF047625">
    <property type="entry name" value="AcylSulfactDhSauS"/>
    <property type="match status" value="1"/>
</dbReference>
<dbReference type="Pfam" id="PF00171">
    <property type="entry name" value="Aldedh"/>
    <property type="match status" value="1"/>
</dbReference>
<evidence type="ECO:0000313" key="4">
    <source>
        <dbReference type="EMBL" id="SAK82046.1"/>
    </source>
</evidence>
<proteinExistence type="predicted"/>
<dbReference type="EMBL" id="FCOA02000023">
    <property type="protein sequence ID" value="SAK82046.1"/>
    <property type="molecule type" value="Genomic_DNA"/>
</dbReference>